<dbReference type="GO" id="GO:0005813">
    <property type="term" value="C:centrosome"/>
    <property type="evidence" value="ECO:0007669"/>
    <property type="project" value="TreeGrafter"/>
</dbReference>
<accession>A0A8C5M2L4</accession>
<reference evidence="2" key="1">
    <citation type="submission" date="2025-08" db="UniProtKB">
        <authorList>
            <consortium name="Ensembl"/>
        </authorList>
    </citation>
    <scope>IDENTIFICATION</scope>
</reference>
<organism evidence="2 3">
    <name type="scientific">Leptobrachium leishanense</name>
    <name type="common">Leishan spiny toad</name>
    <dbReference type="NCBI Taxonomy" id="445787"/>
    <lineage>
        <taxon>Eukaryota</taxon>
        <taxon>Metazoa</taxon>
        <taxon>Chordata</taxon>
        <taxon>Craniata</taxon>
        <taxon>Vertebrata</taxon>
        <taxon>Euteleostomi</taxon>
        <taxon>Amphibia</taxon>
        <taxon>Batrachia</taxon>
        <taxon>Anura</taxon>
        <taxon>Pelobatoidea</taxon>
        <taxon>Megophryidae</taxon>
        <taxon>Leptobrachium</taxon>
    </lineage>
</organism>
<evidence type="ECO:0000313" key="2">
    <source>
        <dbReference type="Ensembl" id="ENSLLEP00000007868.1"/>
    </source>
</evidence>
<dbReference type="InterPro" id="IPR029286">
    <property type="entry name" value="AUNIP"/>
</dbReference>
<evidence type="ECO:0000313" key="3">
    <source>
        <dbReference type="Proteomes" id="UP000694569"/>
    </source>
</evidence>
<evidence type="ECO:0000256" key="1">
    <source>
        <dbReference type="SAM" id="MobiDB-lite"/>
    </source>
</evidence>
<dbReference type="Proteomes" id="UP000694569">
    <property type="component" value="Unplaced"/>
</dbReference>
<sequence>MKVKSSRKQQQPPPPGECGIWLDTAELKRRPQQMVLPYSSKQFNQSSRKKSADFLFNFTQTKTPQTCTKQTSMYSFFSPSGKKKIAQIQDKSKAANVPEILNQTWTAIPSCAHRSGSPISIKSPCNEEGSECSDSCNFLMDKGKQAGSEQDENWVPEKYHPQISVSEANSFFKVHKEFEKSRPFALVGSTSFDSHSLSSLPCSEEDSNKGQDSLSQSRSTSQLFTEDSEGNIVINHWPVNDKKRKCHLSLPLRDKTNLTCDSSSPASVCQSSSQENSMQMIFTQDSEGNVVIKH</sequence>
<feature type="region of interest" description="Disordered" evidence="1">
    <location>
        <begin position="198"/>
        <end position="223"/>
    </location>
</feature>
<proteinExistence type="predicted"/>
<dbReference type="OrthoDB" id="9946974at2759"/>
<dbReference type="PANTHER" id="PTHR14526">
    <property type="entry name" value="AURORA KINASE A AND NINEIN-INTERACTING PROTEIN"/>
    <property type="match status" value="1"/>
</dbReference>
<feature type="region of interest" description="Disordered" evidence="1">
    <location>
        <begin position="1"/>
        <end position="20"/>
    </location>
</feature>
<feature type="compositionally biased region" description="Polar residues" evidence="1">
    <location>
        <begin position="210"/>
        <end position="223"/>
    </location>
</feature>
<dbReference type="Pfam" id="PF15334">
    <property type="entry name" value="AIB"/>
    <property type="match status" value="1"/>
</dbReference>
<dbReference type="Ensembl" id="ENSLLET00000008185.1">
    <property type="protein sequence ID" value="ENSLLEP00000007868.1"/>
    <property type="gene ID" value="ENSLLEG00000004983.1"/>
</dbReference>
<evidence type="ECO:0008006" key="4">
    <source>
        <dbReference type="Google" id="ProtNLM"/>
    </source>
</evidence>
<dbReference type="GO" id="GO:0007051">
    <property type="term" value="P:spindle organization"/>
    <property type="evidence" value="ECO:0007669"/>
    <property type="project" value="TreeGrafter"/>
</dbReference>
<dbReference type="GeneTree" id="ENSGT01010000230050"/>
<keyword evidence="3" id="KW-1185">Reference proteome</keyword>
<name>A0A8C5M2L4_9ANUR</name>
<dbReference type="AlphaFoldDB" id="A0A8C5M2L4"/>
<dbReference type="GO" id="GO:0000922">
    <property type="term" value="C:spindle pole"/>
    <property type="evidence" value="ECO:0007669"/>
    <property type="project" value="TreeGrafter"/>
</dbReference>
<protein>
    <recommendedName>
        <fullName evidence="4">Aurora kinase A and ninein-interacting protein</fullName>
    </recommendedName>
</protein>
<dbReference type="PANTHER" id="PTHR14526:SF2">
    <property type="entry name" value="AURORA KINASE A AND NINEIN-INTERACTING PROTEIN"/>
    <property type="match status" value="1"/>
</dbReference>
<reference evidence="2" key="2">
    <citation type="submission" date="2025-09" db="UniProtKB">
        <authorList>
            <consortium name="Ensembl"/>
        </authorList>
    </citation>
    <scope>IDENTIFICATION</scope>
</reference>